<feature type="compositionally biased region" description="Low complexity" evidence="1">
    <location>
        <begin position="581"/>
        <end position="592"/>
    </location>
</feature>
<dbReference type="RefSeq" id="XP_062641408.1">
    <property type="nucleotide sequence ID" value="XM_062785195.1"/>
</dbReference>
<feature type="compositionally biased region" description="Basic and acidic residues" evidence="1">
    <location>
        <begin position="407"/>
        <end position="420"/>
    </location>
</feature>
<feature type="compositionally biased region" description="Basic and acidic residues" evidence="1">
    <location>
        <begin position="1425"/>
        <end position="1434"/>
    </location>
</feature>
<feature type="compositionally biased region" description="Low complexity" evidence="1">
    <location>
        <begin position="1826"/>
        <end position="1836"/>
    </location>
</feature>
<feature type="region of interest" description="Disordered" evidence="1">
    <location>
        <begin position="388"/>
        <end position="469"/>
    </location>
</feature>
<feature type="compositionally biased region" description="Low complexity" evidence="1">
    <location>
        <begin position="248"/>
        <end position="260"/>
    </location>
</feature>
<comment type="caution">
    <text evidence="2">The sequence shown here is derived from an EMBL/GenBank/DDBJ whole genome shotgun (WGS) entry which is preliminary data.</text>
</comment>
<dbReference type="Proteomes" id="UP001302676">
    <property type="component" value="Unassembled WGS sequence"/>
</dbReference>
<sequence length="1857" mass="200424">MGIESRNKSAPPLPAPTETNSTLLSAAPSNLVPSEVSTDLSKPGDDKSTYSLPDDGTPVTIRTGHRQSKSQTSLLIEYFEGSKASSVSGTSERRKPSVRVRVRPSSKHRHKGGSERDRIKITHTKSRRTSPNRRSVPARSETEDLSVLSGDVEDVGSYASATEESNVSRNPIDIEIDPGDNITRRRRPASPLIPAADAKGSYHASTMSEISAIPADSFLDGSGPATSFGMSEGKSTRSRSPSRGGDYLLGAAAGLGAAALADKHRSKSRDDRDRDRVSVSKTRDSKDRDRKHRSSKSRTSSVSKDEKYSERARSPRRRSKGHSDSLISGADSSVVSSAFAPSHRSMDQHSIRSATSKASSINNPKLLETVEDAIRRLILPELNALKREQSRRGTRRDSTTSSTTTASRDEFAAERRRSGAVDKAVATPRDSMRSKESRDREARNDFDDSSALSHDSIEDERELDDTPGRGIDRLKAAAVAGGAVGAAALAANEVFLSPPDDKQRSRRRRRAELRSRGVGSDLTLEDEESELGPPAPPMPLMSDINASDVTRASILSAESDRPHSASEELAPGRELLLQDQTSTTSTPTPTRTPVTLQALGTQHANISHGDLKTLPTQRTGQWDEYIIDDNGKRVPSRASKHYKEDEEDYEDSDSGQPYAPDGPYDYYSTQDVPPPLKYVPYQPERRGLSPIPSVSGYTEAGSELRHADSRASHRTIDSVSSVRKSPLHDGVAQGDANNGVIAQSGELNRIPSGEAVRAVGYNNPDFVHLAGVESNVASLIDGSGVEGSALTGSSSAVGNPLYGGRESMATLDEEMSRDPGTPTKRSVANQREIVDGRGATPTSAGHRSGDFVEYELDEYGRKVPQTTYRQSPTVSEAAITSAAVGAAAAALRNQTKEQQVVADDELDFQGAGVQRNKSFKERTQQGPRPGIDTASAEELVHGQDQAKLGFSGMPDPNDPMPEIGDWNDDDDLLTNPSLINGEGGRDEEARWAGDVTPRQHPQARADDVDYHDLDGAHDDGTLPQQRSGHDLGMAAGAAAVAAAVGMAAAHNHNNNNQASQEHDEWYRTSEDKKRDTLITNPYEGSSPIANIPGLNNNLMPGYDNSGYDDLYTTRSPLGHKVDEGYISQGPNKTPDLQGSVKGKGLGADAAPGAGAMDTEDPFYGTPKQHAAQHLSGVSQAMGSPIYDASTGAGIETIESKDIIALMQHLMVRDAQRSARDTEILVTLVRSATEMRNNFEDIKRMLADTEDVIITEVKDNTEKSVQRAINGPRPYPGSAPRSIHGGSQSGTINEEINAKKRSIFRRALKGLNAKGANDLGRIEDMLMQLLTEVDVLKAQTAPGQGGAPSTHVPEQPYDHLEPEVQSEQDHGYDPEGLAGTSTASHPSHSGFLSIQSRGTSVKPGYDRKVSANRISTVPEDNEEDYDHARRNDDSRLMTPTQERYGNQTPVTTPPGAAAQAQNPMSNENTPRTEESGKKKSRSSWFRIPKISRWSETTASSGVPESRHSKQSSKEENFSTYPTAGSRSGSLDHYQENYQFSPPQPLQTDKLHTGFSETNLSHGGGHGGQDAYPEEHDEPVYNSQVSSPSQQQGGGANWVSMNMTPEDPKYKVHRDSLNLVHPQPRQGQTERFKAALESQALGYDSGLGPRSADWAGSATSLQRFGQPQQQQGHRRADSYGDAYQQQEQHQQPHWMSSPLAASAMTATSGGAPPRPPKEALDPLMAATTTPPTNKRISKLQGKSGSPLPHHSVESGYGTMTHGVPTASYISQHSQHSQHSQSQHSQHSQPSSRDGNGSPRLENRNLSGAHLAAPSGGVNRRPSGPRPMTPTGSGSGSRSLGLEDRDRRRDTFGSQDTDTF</sequence>
<feature type="compositionally biased region" description="Basic and acidic residues" evidence="1">
    <location>
        <begin position="1361"/>
        <end position="1372"/>
    </location>
</feature>
<feature type="compositionally biased region" description="Polar residues" evidence="1">
    <location>
        <begin position="1458"/>
        <end position="1468"/>
    </location>
</feature>
<feature type="region of interest" description="Disordered" evidence="1">
    <location>
        <begin position="703"/>
        <end position="737"/>
    </location>
</feature>
<feature type="compositionally biased region" description="Low complexity" evidence="1">
    <location>
        <begin position="1146"/>
        <end position="1155"/>
    </location>
</feature>
<feature type="compositionally biased region" description="Basic residues" evidence="1">
    <location>
        <begin position="121"/>
        <end position="131"/>
    </location>
</feature>
<feature type="compositionally biased region" description="Basic and acidic residues" evidence="1">
    <location>
        <begin position="388"/>
        <end position="398"/>
    </location>
</feature>
<feature type="compositionally biased region" description="Low complexity" evidence="1">
    <location>
        <begin position="1768"/>
        <end position="1789"/>
    </location>
</feature>
<keyword evidence="3" id="KW-1185">Reference proteome</keyword>
<feature type="compositionally biased region" description="Polar residues" evidence="1">
    <location>
        <begin position="159"/>
        <end position="169"/>
    </location>
</feature>
<evidence type="ECO:0000313" key="3">
    <source>
        <dbReference type="Proteomes" id="UP001302676"/>
    </source>
</evidence>
<evidence type="ECO:0000256" key="1">
    <source>
        <dbReference type="SAM" id="MobiDB-lite"/>
    </source>
</evidence>
<reference evidence="2" key="2">
    <citation type="submission" date="2023-05" db="EMBL/GenBank/DDBJ databases">
        <authorList>
            <consortium name="Lawrence Berkeley National Laboratory"/>
            <person name="Steindorff A."/>
            <person name="Hensen N."/>
            <person name="Bonometti L."/>
            <person name="Westerberg I."/>
            <person name="Brannstrom I.O."/>
            <person name="Guillou S."/>
            <person name="Cros-Aarteil S."/>
            <person name="Calhoun S."/>
            <person name="Haridas S."/>
            <person name="Kuo A."/>
            <person name="Mondo S."/>
            <person name="Pangilinan J."/>
            <person name="Riley R."/>
            <person name="Labutti K."/>
            <person name="Andreopoulos B."/>
            <person name="Lipzen A."/>
            <person name="Chen C."/>
            <person name="Yanf M."/>
            <person name="Daum C."/>
            <person name="Ng V."/>
            <person name="Clum A."/>
            <person name="Ohm R."/>
            <person name="Martin F."/>
            <person name="Silar P."/>
            <person name="Natvig D."/>
            <person name="Lalanne C."/>
            <person name="Gautier V."/>
            <person name="Ament-Velasquez S.L."/>
            <person name="Kruys A."/>
            <person name="Hutchinson M.I."/>
            <person name="Powell A.J."/>
            <person name="Barry K."/>
            <person name="Miller A.N."/>
            <person name="Grigoriev I.V."/>
            <person name="Debuchy R."/>
            <person name="Gladieux P."/>
            <person name="Thoren M.H."/>
            <person name="Johannesson H."/>
        </authorList>
    </citation>
    <scope>NUCLEOTIDE SEQUENCE</scope>
    <source>
        <strain evidence="2">CBS 141.50</strain>
    </source>
</reference>
<protein>
    <submittedName>
        <fullName evidence="2">Uncharacterized protein</fullName>
    </submittedName>
</protein>
<feature type="compositionally biased region" description="Polar residues" evidence="1">
    <location>
        <begin position="1378"/>
        <end position="1398"/>
    </location>
</feature>
<feature type="region of interest" description="Disordered" evidence="1">
    <location>
        <begin position="498"/>
        <end position="592"/>
    </location>
</feature>
<feature type="region of interest" description="Disordered" evidence="1">
    <location>
        <begin position="1"/>
        <end position="358"/>
    </location>
</feature>
<feature type="compositionally biased region" description="Basic and acidic residues" evidence="1">
    <location>
        <begin position="268"/>
        <end position="288"/>
    </location>
</feature>
<feature type="compositionally biased region" description="Basic and acidic residues" evidence="1">
    <location>
        <begin position="1604"/>
        <end position="1614"/>
    </location>
</feature>
<feature type="compositionally biased region" description="Polar residues" evidence="1">
    <location>
        <begin position="1516"/>
        <end position="1527"/>
    </location>
</feature>
<name>A0AAN6VAW3_9PEZI</name>
<feature type="compositionally biased region" description="Basic and acidic residues" evidence="1">
    <location>
        <begin position="1503"/>
        <end position="1515"/>
    </location>
</feature>
<feature type="region of interest" description="Disordered" evidence="1">
    <location>
        <begin position="1145"/>
        <end position="1167"/>
    </location>
</feature>
<feature type="compositionally biased region" description="Basic and acidic residues" evidence="1">
    <location>
        <begin position="303"/>
        <end position="313"/>
    </location>
</feature>
<organism evidence="2 3">
    <name type="scientific">Dichotomopilus funicola</name>
    <dbReference type="NCBI Taxonomy" id="1934379"/>
    <lineage>
        <taxon>Eukaryota</taxon>
        <taxon>Fungi</taxon>
        <taxon>Dikarya</taxon>
        <taxon>Ascomycota</taxon>
        <taxon>Pezizomycotina</taxon>
        <taxon>Sordariomycetes</taxon>
        <taxon>Sordariomycetidae</taxon>
        <taxon>Sordariales</taxon>
        <taxon>Chaetomiaceae</taxon>
        <taxon>Dichotomopilus</taxon>
    </lineage>
</organism>
<feature type="compositionally biased region" description="Basic and acidic residues" evidence="1">
    <location>
        <begin position="430"/>
        <end position="446"/>
    </location>
</feature>
<feature type="compositionally biased region" description="Basic and acidic residues" evidence="1">
    <location>
        <begin position="1838"/>
        <end position="1848"/>
    </location>
</feature>
<dbReference type="GeneID" id="87821808"/>
<feature type="region of interest" description="Disordered" evidence="1">
    <location>
        <begin position="1262"/>
        <end position="1289"/>
    </location>
</feature>
<feature type="compositionally biased region" description="Polar residues" evidence="1">
    <location>
        <begin position="1492"/>
        <end position="1501"/>
    </location>
</feature>
<feature type="compositionally biased region" description="Polar residues" evidence="1">
    <location>
        <begin position="1436"/>
        <end position="1449"/>
    </location>
</feature>
<feature type="region of interest" description="Disordered" evidence="1">
    <location>
        <begin position="912"/>
        <end position="934"/>
    </location>
</feature>
<feature type="compositionally biased region" description="Polar residues" evidence="1">
    <location>
        <begin position="17"/>
        <end position="40"/>
    </location>
</feature>
<feature type="compositionally biased region" description="Low complexity" evidence="1">
    <location>
        <begin position="1698"/>
        <end position="1709"/>
    </location>
</feature>
<dbReference type="EMBL" id="MU853554">
    <property type="protein sequence ID" value="KAK4148037.1"/>
    <property type="molecule type" value="Genomic_DNA"/>
</dbReference>
<evidence type="ECO:0000313" key="2">
    <source>
        <dbReference type="EMBL" id="KAK4148037.1"/>
    </source>
</evidence>
<feature type="compositionally biased region" description="Low complexity" evidence="1">
    <location>
        <begin position="1660"/>
        <end position="1669"/>
    </location>
</feature>
<dbReference type="PANTHER" id="PTHR42105:SF1">
    <property type="entry name" value="TRANSALDOLASE"/>
    <property type="match status" value="1"/>
</dbReference>
<gene>
    <name evidence="2" type="ORF">C8A04DRAFT_8658</name>
</gene>
<feature type="compositionally biased region" description="Basic and acidic residues" evidence="1">
    <location>
        <begin position="1003"/>
        <end position="1020"/>
    </location>
</feature>
<feature type="compositionally biased region" description="Basic residues" evidence="1">
    <location>
        <begin position="96"/>
        <end position="111"/>
    </location>
</feature>
<feature type="region of interest" description="Disordered" evidence="1">
    <location>
        <begin position="1361"/>
        <end position="1857"/>
    </location>
</feature>
<feature type="region of interest" description="Disordered" evidence="1">
    <location>
        <begin position="635"/>
        <end position="674"/>
    </location>
</feature>
<feature type="region of interest" description="Disordered" evidence="1">
    <location>
        <begin position="979"/>
        <end position="1029"/>
    </location>
</feature>
<reference evidence="2" key="1">
    <citation type="journal article" date="2023" name="Mol. Phylogenet. Evol.">
        <title>Genome-scale phylogeny and comparative genomics of the fungal order Sordariales.</title>
        <authorList>
            <person name="Hensen N."/>
            <person name="Bonometti L."/>
            <person name="Westerberg I."/>
            <person name="Brannstrom I.O."/>
            <person name="Guillou S."/>
            <person name="Cros-Aarteil S."/>
            <person name="Calhoun S."/>
            <person name="Haridas S."/>
            <person name="Kuo A."/>
            <person name="Mondo S."/>
            <person name="Pangilinan J."/>
            <person name="Riley R."/>
            <person name="LaButti K."/>
            <person name="Andreopoulos B."/>
            <person name="Lipzen A."/>
            <person name="Chen C."/>
            <person name="Yan M."/>
            <person name="Daum C."/>
            <person name="Ng V."/>
            <person name="Clum A."/>
            <person name="Steindorff A."/>
            <person name="Ohm R.A."/>
            <person name="Martin F."/>
            <person name="Silar P."/>
            <person name="Natvig D.O."/>
            <person name="Lalanne C."/>
            <person name="Gautier V."/>
            <person name="Ament-Velasquez S.L."/>
            <person name="Kruys A."/>
            <person name="Hutchinson M.I."/>
            <person name="Powell A.J."/>
            <person name="Barry K."/>
            <person name="Miller A.N."/>
            <person name="Grigoriev I.V."/>
            <person name="Debuchy R."/>
            <person name="Gladieux P."/>
            <person name="Hiltunen Thoren M."/>
            <person name="Johannesson H."/>
        </authorList>
    </citation>
    <scope>NUCLEOTIDE SEQUENCE</scope>
    <source>
        <strain evidence="2">CBS 141.50</strain>
    </source>
</reference>
<feature type="compositionally biased region" description="Basic and acidic residues" evidence="1">
    <location>
        <begin position="703"/>
        <end position="716"/>
    </location>
</feature>
<proteinExistence type="predicted"/>
<accession>A0AAN6VAW3</accession>
<dbReference type="PANTHER" id="PTHR42105">
    <property type="entry name" value="DIM2-ASSOCIATED PROTEIN 1"/>
    <property type="match status" value="1"/>
</dbReference>